<feature type="region of interest" description="Disordered" evidence="7">
    <location>
        <begin position="25"/>
        <end position="64"/>
    </location>
</feature>
<dbReference type="PANTHER" id="PTHR23319:SF4">
    <property type="entry name" value="GRAM DOMAIN CONTAINING 1B, ISOFORM E"/>
    <property type="match status" value="1"/>
</dbReference>
<evidence type="ECO:0000256" key="2">
    <source>
        <dbReference type="ARBA" id="ARBA00006582"/>
    </source>
</evidence>
<dbReference type="Proteomes" id="UP000612746">
    <property type="component" value="Unassembled WGS sequence"/>
</dbReference>
<keyword evidence="6" id="KW-0175">Coiled coil</keyword>
<evidence type="ECO:0000259" key="9">
    <source>
        <dbReference type="PROSITE" id="PS51778"/>
    </source>
</evidence>
<evidence type="ECO:0000256" key="3">
    <source>
        <dbReference type="ARBA" id="ARBA00022692"/>
    </source>
</evidence>
<dbReference type="SMART" id="SM00568">
    <property type="entry name" value="GRAM"/>
    <property type="match status" value="1"/>
</dbReference>
<feature type="transmembrane region" description="Helical" evidence="8">
    <location>
        <begin position="795"/>
        <end position="814"/>
    </location>
</feature>
<comment type="similarity">
    <text evidence="2">Belongs to the YSP2 family.</text>
</comment>
<dbReference type="OrthoDB" id="2162691at2759"/>
<protein>
    <recommendedName>
        <fullName evidence="9">VASt domain-containing protein</fullName>
    </recommendedName>
</protein>
<evidence type="ECO:0000256" key="4">
    <source>
        <dbReference type="ARBA" id="ARBA00022989"/>
    </source>
</evidence>
<evidence type="ECO:0000256" key="8">
    <source>
        <dbReference type="SAM" id="Phobius"/>
    </source>
</evidence>
<dbReference type="Gene3D" id="2.30.29.30">
    <property type="entry name" value="Pleckstrin-homology domain (PH domain)/Phosphotyrosine-binding domain (PTB)"/>
    <property type="match status" value="1"/>
</dbReference>
<dbReference type="InterPro" id="IPR051482">
    <property type="entry name" value="Cholesterol_transport"/>
</dbReference>
<feature type="compositionally biased region" description="Basic and acidic residues" evidence="7">
    <location>
        <begin position="745"/>
        <end position="760"/>
    </location>
</feature>
<dbReference type="PANTHER" id="PTHR23319">
    <property type="entry name" value="GRAM DOMAIN CONTAINING 1B, ISOFORM E"/>
    <property type="match status" value="1"/>
</dbReference>
<keyword evidence="3 8" id="KW-0812">Transmembrane</keyword>
<dbReference type="GO" id="GO:0005739">
    <property type="term" value="C:mitochondrion"/>
    <property type="evidence" value="ECO:0007669"/>
    <property type="project" value="TreeGrafter"/>
</dbReference>
<feature type="domain" description="VASt" evidence="9">
    <location>
        <begin position="539"/>
        <end position="720"/>
    </location>
</feature>
<feature type="compositionally biased region" description="Acidic residues" evidence="7">
    <location>
        <begin position="423"/>
        <end position="437"/>
    </location>
</feature>
<dbReference type="PROSITE" id="PS51778">
    <property type="entry name" value="VAST"/>
    <property type="match status" value="1"/>
</dbReference>
<evidence type="ECO:0000256" key="1">
    <source>
        <dbReference type="ARBA" id="ARBA00004167"/>
    </source>
</evidence>
<evidence type="ECO:0000313" key="10">
    <source>
        <dbReference type="EMBL" id="KAG2187514.1"/>
    </source>
</evidence>
<feature type="coiled-coil region" evidence="6">
    <location>
        <begin position="886"/>
        <end position="913"/>
    </location>
</feature>
<dbReference type="EMBL" id="JAEPRA010000003">
    <property type="protein sequence ID" value="KAG2187514.1"/>
    <property type="molecule type" value="Genomic_DNA"/>
</dbReference>
<dbReference type="InterPro" id="IPR031968">
    <property type="entry name" value="VASt"/>
</dbReference>
<feature type="compositionally biased region" description="Basic residues" evidence="7">
    <location>
        <begin position="735"/>
        <end position="744"/>
    </location>
</feature>
<accession>A0A8H7Q6S3</accession>
<dbReference type="Pfam" id="PF02893">
    <property type="entry name" value="GRAM"/>
    <property type="match status" value="1"/>
</dbReference>
<feature type="region of interest" description="Disordered" evidence="7">
    <location>
        <begin position="719"/>
        <end position="760"/>
    </location>
</feature>
<evidence type="ECO:0000256" key="5">
    <source>
        <dbReference type="ARBA" id="ARBA00023136"/>
    </source>
</evidence>
<comment type="subcellular location">
    <subcellularLocation>
        <location evidence="1">Membrane</location>
        <topology evidence="1">Single-pass membrane protein</topology>
    </subcellularLocation>
</comment>
<comment type="caution">
    <text evidence="10">The sequence shown here is derived from an EMBL/GenBank/DDBJ whole genome shotgun (WGS) entry which is preliminary data.</text>
</comment>
<dbReference type="GO" id="GO:0032934">
    <property type="term" value="F:sterol binding"/>
    <property type="evidence" value="ECO:0007669"/>
    <property type="project" value="TreeGrafter"/>
</dbReference>
<reference evidence="10" key="1">
    <citation type="submission" date="2020-12" db="EMBL/GenBank/DDBJ databases">
        <title>Metabolic potential, ecology and presence of endohyphal bacteria is reflected in genomic diversity of Mucoromycotina.</title>
        <authorList>
            <person name="Muszewska A."/>
            <person name="Okrasinska A."/>
            <person name="Steczkiewicz K."/>
            <person name="Drgas O."/>
            <person name="Orlowska M."/>
            <person name="Perlinska-Lenart U."/>
            <person name="Aleksandrzak-Piekarczyk T."/>
            <person name="Szatraj K."/>
            <person name="Zielenkiewicz U."/>
            <person name="Pilsyk S."/>
            <person name="Malc E."/>
            <person name="Mieczkowski P."/>
            <person name="Kruszewska J.S."/>
            <person name="Biernat P."/>
            <person name="Pawlowska J."/>
        </authorList>
    </citation>
    <scope>NUCLEOTIDE SEQUENCE</scope>
    <source>
        <strain evidence="10">WA0000051536</strain>
    </source>
</reference>
<dbReference type="GO" id="GO:0032366">
    <property type="term" value="P:intracellular sterol transport"/>
    <property type="evidence" value="ECO:0007669"/>
    <property type="project" value="TreeGrafter"/>
</dbReference>
<dbReference type="CDD" id="cd13220">
    <property type="entry name" value="PH-GRAM_GRAMDC"/>
    <property type="match status" value="1"/>
</dbReference>
<evidence type="ECO:0000313" key="11">
    <source>
        <dbReference type="Proteomes" id="UP000612746"/>
    </source>
</evidence>
<dbReference type="InterPro" id="IPR004182">
    <property type="entry name" value="GRAM"/>
</dbReference>
<dbReference type="AlphaFoldDB" id="A0A8H7Q6S3"/>
<evidence type="ECO:0000256" key="6">
    <source>
        <dbReference type="SAM" id="Coils"/>
    </source>
</evidence>
<dbReference type="GO" id="GO:0120015">
    <property type="term" value="F:sterol transfer activity"/>
    <property type="evidence" value="ECO:0007669"/>
    <property type="project" value="TreeGrafter"/>
</dbReference>
<feature type="region of interest" description="Disordered" evidence="7">
    <location>
        <begin position="390"/>
        <end position="535"/>
    </location>
</feature>
<feature type="compositionally biased region" description="Polar residues" evidence="7">
    <location>
        <begin position="168"/>
        <end position="180"/>
    </location>
</feature>
<sequence>MANENDGSFLSSVLTAASSTATSLATNITDRFHESPQESGGEDVSEKSQSTNPADAKAGGSLAVNPVMNLQKQRHGRTHSHTISGDRPPVIITDYRPTPSFHRRNSDGGSPGLGVPMVADNLLPAAPSTTTATSDTAIFSSTGPSLSLEHLSLKSASQVSETGSVNSAFTDTTATNNDQGTPIADPEQPVTKEMLAVPRRRSRPRGSSVSTTNSLDTKGTSLSRSNSTASRTAALKRKDSDDTDGDNASEGGQSAAAGSIASACGMELANAKRNNDYHALFRSVPEDDVLVEDYGCALQKEILVQGRMYISENHVCFNANIFGWVTNLVIAFTEIVAIEKRMTAKIIPNAIQISTLHSKHLFASFLSRDQAYDQLIDIWHVAHPTLNNGKLSAKADSVDNDDDDDEEDESDYSYEEYSGSDYDSAEFTEVSDDEEEPEKVTQDAGDTKKLQEKSRQSSAQTLPLPAGKSKEEVESRRRAMSDATSRPNGKTLQKSKLSESPIQQSSPNDSGVEKADDKAAQPVKHAPTECDCGKNNQHYPNTALDETYTGTLETINNLLFNSGFEKKFLVENQKSTEVNIGPWEKGQGDLKFVRETNYIKYLGGSIGPKSTKCILKDEVIHYDLDDYITQVTTTQTPDVPSGSSFCVKTRTCLTWAGDNKVRILVTFSVEFSKSSWLKSMTHRLPFSHLIATIEKASADGQVAYFKALDEAARKYIQQHPNEFHAGGRHPEKGERRKRRRRRRVPKTDEDSATTETKEPEKHGILHTLVSPFLFIGRMLWAGIKFIIENAQIPTVQHLTVLFMLLMLIVSLLAVRKMANMEQQLEELTHEMQILPMAQGLWANEDEREQVWQWLQSKKGVTYQDRSDKALNGETPSQPDTMVPQLKQELDQEIAHLGMRVQEAQKRLQQLTQEK</sequence>
<feature type="compositionally biased region" description="Polar residues" evidence="7">
    <location>
        <begin position="482"/>
        <end position="509"/>
    </location>
</feature>
<feature type="compositionally biased region" description="Acidic residues" evidence="7">
    <location>
        <begin position="398"/>
        <end position="414"/>
    </location>
</feature>
<dbReference type="GO" id="GO:0005789">
    <property type="term" value="C:endoplasmic reticulum membrane"/>
    <property type="evidence" value="ECO:0007669"/>
    <property type="project" value="TreeGrafter"/>
</dbReference>
<keyword evidence="11" id="KW-1185">Reference proteome</keyword>
<feature type="compositionally biased region" description="Low complexity" evidence="7">
    <location>
        <begin position="220"/>
        <end position="233"/>
    </location>
</feature>
<gene>
    <name evidence="10" type="ORF">INT44_005203</name>
</gene>
<feature type="compositionally biased region" description="Basic and acidic residues" evidence="7">
    <location>
        <begin position="468"/>
        <end position="480"/>
    </location>
</feature>
<feature type="compositionally biased region" description="Basic and acidic residues" evidence="7">
    <location>
        <begin position="438"/>
        <end position="455"/>
    </location>
</feature>
<dbReference type="Pfam" id="PF16016">
    <property type="entry name" value="VASt"/>
    <property type="match status" value="1"/>
</dbReference>
<organism evidence="10 11">
    <name type="scientific">Umbelopsis vinacea</name>
    <dbReference type="NCBI Taxonomy" id="44442"/>
    <lineage>
        <taxon>Eukaryota</taxon>
        <taxon>Fungi</taxon>
        <taxon>Fungi incertae sedis</taxon>
        <taxon>Mucoromycota</taxon>
        <taxon>Mucoromycotina</taxon>
        <taxon>Umbelopsidomycetes</taxon>
        <taxon>Umbelopsidales</taxon>
        <taxon>Umbelopsidaceae</taxon>
        <taxon>Umbelopsis</taxon>
    </lineage>
</organism>
<feature type="region of interest" description="Disordered" evidence="7">
    <location>
        <begin position="73"/>
        <end position="92"/>
    </location>
</feature>
<dbReference type="InterPro" id="IPR011993">
    <property type="entry name" value="PH-like_dom_sf"/>
</dbReference>
<dbReference type="GO" id="GO:0005886">
    <property type="term" value="C:plasma membrane"/>
    <property type="evidence" value="ECO:0007669"/>
    <property type="project" value="TreeGrafter"/>
</dbReference>
<keyword evidence="4 8" id="KW-1133">Transmembrane helix</keyword>
<dbReference type="GO" id="GO:0032541">
    <property type="term" value="C:cortical endoplasmic reticulum"/>
    <property type="evidence" value="ECO:0007669"/>
    <property type="project" value="TreeGrafter"/>
</dbReference>
<keyword evidence="5 8" id="KW-0472">Membrane</keyword>
<feature type="region of interest" description="Disordered" evidence="7">
    <location>
        <begin position="168"/>
        <end position="255"/>
    </location>
</feature>
<name>A0A8H7Q6S3_9FUNG</name>
<evidence type="ECO:0000256" key="7">
    <source>
        <dbReference type="SAM" id="MobiDB-lite"/>
    </source>
</evidence>
<proteinExistence type="inferred from homology"/>
<dbReference type="GO" id="GO:0140268">
    <property type="term" value="C:endoplasmic reticulum-plasma membrane contact site"/>
    <property type="evidence" value="ECO:0007669"/>
    <property type="project" value="TreeGrafter"/>
</dbReference>